<comment type="caution">
    <text evidence="4">The sequence shown here is derived from an EMBL/GenBank/DDBJ whole genome shotgun (WGS) entry which is preliminary data.</text>
</comment>
<evidence type="ECO:0000256" key="2">
    <source>
        <dbReference type="ARBA" id="ARBA00022932"/>
    </source>
</evidence>
<keyword evidence="2" id="KW-0239">DNA-directed DNA polymerase</keyword>
<organism evidence="4 5">
    <name type="scientific">Pseudoalteromonas tunicata D2</name>
    <dbReference type="NCBI Taxonomy" id="87626"/>
    <lineage>
        <taxon>Bacteria</taxon>
        <taxon>Pseudomonadati</taxon>
        <taxon>Pseudomonadota</taxon>
        <taxon>Gammaproteobacteria</taxon>
        <taxon>Alteromonadales</taxon>
        <taxon>Pseudoalteromonadaceae</taxon>
        <taxon>Pseudoalteromonas</taxon>
    </lineage>
</organism>
<evidence type="ECO:0000256" key="1">
    <source>
        <dbReference type="ARBA" id="ARBA00012417"/>
    </source>
</evidence>
<evidence type="ECO:0000313" key="4">
    <source>
        <dbReference type="EMBL" id="EAR28419.1"/>
    </source>
</evidence>
<dbReference type="eggNOG" id="COG0470">
    <property type="taxonomic scope" value="Bacteria"/>
</dbReference>
<dbReference type="HOGENOM" id="CLU_006229_4_3_6"/>
<dbReference type="Gene3D" id="3.40.50.300">
    <property type="entry name" value="P-loop containing nucleotide triphosphate hydrolases"/>
    <property type="match status" value="1"/>
</dbReference>
<evidence type="ECO:0000256" key="3">
    <source>
        <dbReference type="ARBA" id="ARBA00049244"/>
    </source>
</evidence>
<evidence type="ECO:0000313" key="5">
    <source>
        <dbReference type="Proteomes" id="UP000006201"/>
    </source>
</evidence>
<dbReference type="RefSeq" id="WP_009840247.1">
    <property type="nucleotide sequence ID" value="NZ_CH959301.1"/>
</dbReference>
<dbReference type="AlphaFoldDB" id="A4CAL1"/>
<dbReference type="EMBL" id="AAOH01000004">
    <property type="protein sequence ID" value="EAR28419.1"/>
    <property type="molecule type" value="Genomic_DNA"/>
</dbReference>
<gene>
    <name evidence="4" type="ORF">PTD2_21427</name>
</gene>
<dbReference type="PANTHER" id="PTHR11669">
    <property type="entry name" value="REPLICATION FACTOR C / DNA POLYMERASE III GAMMA-TAU SUBUNIT"/>
    <property type="match status" value="1"/>
</dbReference>
<dbReference type="Pfam" id="PF13177">
    <property type="entry name" value="DNA_pol3_delta2"/>
    <property type="match status" value="1"/>
</dbReference>
<dbReference type="GO" id="GO:0006261">
    <property type="term" value="P:DNA-templated DNA replication"/>
    <property type="evidence" value="ECO:0007669"/>
    <property type="project" value="TreeGrafter"/>
</dbReference>
<dbReference type="STRING" id="87626.PTD2_21427"/>
<dbReference type="GO" id="GO:0009360">
    <property type="term" value="C:DNA polymerase III complex"/>
    <property type="evidence" value="ECO:0007669"/>
    <property type="project" value="TreeGrafter"/>
</dbReference>
<dbReference type="OrthoDB" id="9811073at2"/>
<dbReference type="InterPro" id="IPR050238">
    <property type="entry name" value="DNA_Rep/Repair_Clamp_Loader"/>
</dbReference>
<dbReference type="NCBIfam" id="TIGR00678">
    <property type="entry name" value="holB"/>
    <property type="match status" value="1"/>
</dbReference>
<reference evidence="4 5" key="1">
    <citation type="submission" date="2006-02" db="EMBL/GenBank/DDBJ databases">
        <authorList>
            <person name="Moran M.A."/>
            <person name="Kjelleberg S."/>
            <person name="Egan S."/>
            <person name="Saunders N."/>
            <person name="Thomas T."/>
            <person name="Ferriera S."/>
            <person name="Johnson J."/>
            <person name="Kravitz S."/>
            <person name="Halpern A."/>
            <person name="Remington K."/>
            <person name="Beeson K."/>
            <person name="Tran B."/>
            <person name="Rogers Y.-H."/>
            <person name="Friedman R."/>
            <person name="Venter J.C."/>
        </authorList>
    </citation>
    <scope>NUCLEOTIDE SEQUENCE [LARGE SCALE GENOMIC DNA]</scope>
    <source>
        <strain evidence="4 5">D2</strain>
    </source>
</reference>
<keyword evidence="2" id="KW-0548">Nucleotidyltransferase</keyword>
<dbReference type="PANTHER" id="PTHR11669:SF8">
    <property type="entry name" value="DNA POLYMERASE III SUBUNIT DELTA"/>
    <property type="match status" value="1"/>
</dbReference>
<keyword evidence="2" id="KW-0808">Transferase</keyword>
<accession>A4CAL1</accession>
<keyword evidence="5" id="KW-1185">Reference proteome</keyword>
<dbReference type="InterPro" id="IPR027417">
    <property type="entry name" value="P-loop_NTPase"/>
</dbReference>
<sequence>MIYPWLGASHQMLADASQNKKLHHALLLQGVQGIGKQTMAVHLAGALLCPNQQNLTACGQCKSCHLLAAQSHPDYLVLGHEQKTIGVDEVRKIADFCQTSAGQRGAKVVVVNDADLMTTAAANALLKTLEEPANNRFLILVSAQAERLPATVLSRCSQVTLSVDDAQLVEQWMAETDSKIDWQSWQHLFLHQPLLLLKWQQNEDHTILTNLYELVQQLKNGISAQLLVDILQQKSEYSSVFYIFVCDYVKQALLKQQLDFKAYQICLQHLLNFQQAVKQVLGLNFPLAVSDLVFALQQQLKR</sequence>
<dbReference type="InterPro" id="IPR004622">
    <property type="entry name" value="DNA_pol_HolB"/>
</dbReference>
<dbReference type="EC" id="2.7.7.7" evidence="1"/>
<comment type="catalytic activity">
    <reaction evidence="3">
        <text>DNA(n) + a 2'-deoxyribonucleoside 5'-triphosphate = DNA(n+1) + diphosphate</text>
        <dbReference type="Rhea" id="RHEA:22508"/>
        <dbReference type="Rhea" id="RHEA-COMP:17339"/>
        <dbReference type="Rhea" id="RHEA-COMP:17340"/>
        <dbReference type="ChEBI" id="CHEBI:33019"/>
        <dbReference type="ChEBI" id="CHEBI:61560"/>
        <dbReference type="ChEBI" id="CHEBI:173112"/>
        <dbReference type="EC" id="2.7.7.7"/>
    </reaction>
</comment>
<name>A4CAL1_9GAMM</name>
<dbReference type="GO" id="GO:0003887">
    <property type="term" value="F:DNA-directed DNA polymerase activity"/>
    <property type="evidence" value="ECO:0007669"/>
    <property type="project" value="UniProtKB-KW"/>
</dbReference>
<dbReference type="Proteomes" id="UP000006201">
    <property type="component" value="Unassembled WGS sequence"/>
</dbReference>
<proteinExistence type="predicted"/>
<protein>
    <recommendedName>
        <fullName evidence="1">DNA-directed DNA polymerase</fullName>
        <ecNumber evidence="1">2.7.7.7</ecNumber>
    </recommendedName>
</protein>
<dbReference type="SUPFAM" id="SSF52540">
    <property type="entry name" value="P-loop containing nucleoside triphosphate hydrolases"/>
    <property type="match status" value="1"/>
</dbReference>
<dbReference type="GO" id="GO:0008408">
    <property type="term" value="F:3'-5' exonuclease activity"/>
    <property type="evidence" value="ECO:0007669"/>
    <property type="project" value="InterPro"/>
</dbReference>